<gene>
    <name evidence="2" type="ORF">MM415A00941_0017</name>
    <name evidence="1" type="ORF">TM448A00947_0017</name>
</gene>
<dbReference type="Gene3D" id="6.10.140.1630">
    <property type="match status" value="1"/>
</dbReference>
<dbReference type="AlphaFoldDB" id="A0A6H1ZM97"/>
<evidence type="ECO:0000313" key="1">
    <source>
        <dbReference type="EMBL" id="QJA48447.1"/>
    </source>
</evidence>
<dbReference type="EMBL" id="MT142369">
    <property type="protein sequence ID" value="QJA79170.1"/>
    <property type="molecule type" value="Genomic_DNA"/>
</dbReference>
<reference evidence="1" key="1">
    <citation type="submission" date="2020-03" db="EMBL/GenBank/DDBJ databases">
        <title>The deep terrestrial virosphere.</title>
        <authorList>
            <person name="Holmfeldt K."/>
            <person name="Nilsson E."/>
            <person name="Simone D."/>
            <person name="Lopez-Fernandez M."/>
            <person name="Wu X."/>
            <person name="de Brujin I."/>
            <person name="Lundin D."/>
            <person name="Andersson A."/>
            <person name="Bertilsson S."/>
            <person name="Dopson M."/>
        </authorList>
    </citation>
    <scope>NUCLEOTIDE SEQUENCE</scope>
    <source>
        <strain evidence="2">MM415A00941</strain>
        <strain evidence="1">TM448A00947</strain>
    </source>
</reference>
<protein>
    <submittedName>
        <fullName evidence="1">Putative head fiber protein</fullName>
    </submittedName>
</protein>
<organism evidence="1">
    <name type="scientific">viral metagenome</name>
    <dbReference type="NCBI Taxonomy" id="1070528"/>
    <lineage>
        <taxon>unclassified sequences</taxon>
        <taxon>metagenomes</taxon>
        <taxon>organismal metagenomes</taxon>
    </lineage>
</organism>
<evidence type="ECO:0000313" key="2">
    <source>
        <dbReference type="EMBL" id="QJA79170.1"/>
    </source>
</evidence>
<sequence length="60" mass="6598">MTDYIRPPADDAELPGFYQELCRIVNKKRPVVPADSTAGDVATLKTDFNALLAALRTAFE</sequence>
<dbReference type="EMBL" id="MT144084">
    <property type="protein sequence ID" value="QJA48447.1"/>
    <property type="molecule type" value="Genomic_DNA"/>
</dbReference>
<proteinExistence type="predicted"/>
<name>A0A6H1ZM97_9ZZZZ</name>
<accession>A0A6H1ZM97</accession>